<gene>
    <name evidence="1" type="ORF">Hena1_02290</name>
</gene>
<organism evidence="1 2">
    <name type="scientific">Erwinia phage Hena1</name>
    <dbReference type="NCBI Taxonomy" id="2678601"/>
    <lineage>
        <taxon>Viruses</taxon>
        <taxon>Duplodnaviria</taxon>
        <taxon>Heunggongvirae</taxon>
        <taxon>Uroviricota</taxon>
        <taxon>Caudoviricetes</taxon>
        <taxon>Vequintavirinae</taxon>
        <taxon>Henunavirus</taxon>
        <taxon>Henunavirus hena1</taxon>
    </lineage>
</organism>
<evidence type="ECO:0000313" key="2">
    <source>
        <dbReference type="Proteomes" id="UP000433183"/>
    </source>
</evidence>
<keyword evidence="2" id="KW-1185">Reference proteome</keyword>
<sequence>MKDREQQLINSLIGVDLAHAAGDSTATWQTPDWGSLEYKTIMDRYRDLTEQEKRELFLPQYHADRCRGLDINRHAEFDPIKARVPMQSLCDMLYTLAQFDREYFDLIDRPSHLDNPFEMERYVGHFHGVDMRDVTQRGGLGFPVQKRSISIYLTIPTHPKWNVFECVDNMLDTGPARPGRGLGHFLHIMSRYGWFDKGKHDLHIEAKVRSRDRGLSQFDQWSAGKYSDRTKEPEWILEDVTVSVGEWQFVQQPHGLQSPYARRLASYGYNDQIAIRKSTTKGMEQIHLYLDGRGEQQPIYDIYRDNELDDLIGGDFWTEKELQLAEMLEIRGEIFLDNPDQFPILGAIRRLTPDAIVSMDNTRRVEILSKFGEGTIKIPKT</sequence>
<accession>A0A6B9JA11</accession>
<protein>
    <submittedName>
        <fullName evidence="1">Uncharacterized protein</fullName>
    </submittedName>
</protein>
<evidence type="ECO:0000313" key="1">
    <source>
        <dbReference type="EMBL" id="QGZ16379.1"/>
    </source>
</evidence>
<proteinExistence type="predicted"/>
<name>A0A6B9JA11_9CAUD</name>
<dbReference type="Proteomes" id="UP000433183">
    <property type="component" value="Segment"/>
</dbReference>
<dbReference type="EMBL" id="MN732867">
    <property type="protein sequence ID" value="QGZ16379.1"/>
    <property type="molecule type" value="Genomic_DNA"/>
</dbReference>
<reference evidence="1 2" key="1">
    <citation type="submission" date="2019-11" db="EMBL/GenBank/DDBJ databases">
        <title>Characterization of a new Erwinia amylovora bacteriophage.</title>
        <authorList>
            <person name="Valentovich L.N."/>
            <person name="Akhremchuk A.E."/>
            <person name="Besarab N.V."/>
            <person name="Lagonenko A.L."/>
        </authorList>
    </citation>
    <scope>NUCLEOTIDE SEQUENCE [LARGE SCALE GENOMIC DNA]</scope>
</reference>